<organism evidence="2 3">
    <name type="scientific">Oikopleura dioica</name>
    <name type="common">Tunicate</name>
    <dbReference type="NCBI Taxonomy" id="34765"/>
    <lineage>
        <taxon>Eukaryota</taxon>
        <taxon>Metazoa</taxon>
        <taxon>Chordata</taxon>
        <taxon>Tunicata</taxon>
        <taxon>Appendicularia</taxon>
        <taxon>Copelata</taxon>
        <taxon>Oikopleuridae</taxon>
        <taxon>Oikopleura</taxon>
    </lineage>
</organism>
<dbReference type="SUPFAM" id="SSF69618">
    <property type="entry name" value="HemD-like"/>
    <property type="match status" value="1"/>
</dbReference>
<dbReference type="PROSITE" id="PS51257">
    <property type="entry name" value="PROKAR_LIPOPROTEIN"/>
    <property type="match status" value="1"/>
</dbReference>
<evidence type="ECO:0000259" key="1">
    <source>
        <dbReference type="Pfam" id="PF02602"/>
    </source>
</evidence>
<evidence type="ECO:0000313" key="2">
    <source>
        <dbReference type="EMBL" id="CAG5099358.1"/>
    </source>
</evidence>
<dbReference type="Gene3D" id="3.40.50.10090">
    <property type="match status" value="2"/>
</dbReference>
<keyword evidence="3" id="KW-1185">Reference proteome</keyword>
<name>A0ABN7SG83_OIKDI</name>
<dbReference type="CDD" id="cd06578">
    <property type="entry name" value="HemD"/>
    <property type="match status" value="1"/>
</dbReference>
<reference evidence="2 3" key="1">
    <citation type="submission" date="2021-04" db="EMBL/GenBank/DDBJ databases">
        <authorList>
            <person name="Bliznina A."/>
        </authorList>
    </citation>
    <scope>NUCLEOTIDE SEQUENCE [LARGE SCALE GENOMIC DNA]</scope>
</reference>
<dbReference type="EMBL" id="OU015569">
    <property type="protein sequence ID" value="CAG5099358.1"/>
    <property type="molecule type" value="Genomic_DNA"/>
</dbReference>
<proteinExistence type="predicted"/>
<protein>
    <submittedName>
        <fullName evidence="2">Oidioi.mRNA.OKI2018_I69.XSR.g16479.t1.cds</fullName>
    </submittedName>
</protein>
<dbReference type="Proteomes" id="UP001158576">
    <property type="component" value="Chromosome XSR"/>
</dbReference>
<gene>
    <name evidence="2" type="ORF">OKIOD_LOCUS8037</name>
</gene>
<dbReference type="PANTHER" id="PTHR12390">
    <property type="entry name" value="UROPORPHYRINOGEN III SYNTHASE"/>
    <property type="match status" value="1"/>
</dbReference>
<dbReference type="Pfam" id="PF02602">
    <property type="entry name" value="HEM4"/>
    <property type="match status" value="1"/>
</dbReference>
<accession>A0ABN7SG83</accession>
<feature type="domain" description="Tetrapyrrole biosynthesis uroporphyrinogen III synthase" evidence="1">
    <location>
        <begin position="6"/>
        <end position="190"/>
    </location>
</feature>
<evidence type="ECO:0000313" key="3">
    <source>
        <dbReference type="Proteomes" id="UP001158576"/>
    </source>
</evidence>
<dbReference type="PANTHER" id="PTHR12390:SF0">
    <property type="entry name" value="UROPORPHYRINOGEN-III SYNTHASE"/>
    <property type="match status" value="1"/>
</dbReference>
<dbReference type="InterPro" id="IPR039793">
    <property type="entry name" value="UROS/Hem4"/>
</dbReference>
<dbReference type="InterPro" id="IPR003754">
    <property type="entry name" value="4pyrrol_synth_uPrphyn_synth"/>
</dbReference>
<dbReference type="InterPro" id="IPR036108">
    <property type="entry name" value="4pyrrol_syn_uPrphyn_synt_sf"/>
</dbReference>
<sequence>MEDLESKLKTGGYGGVIITSSFTISCLPNSIVEELASIGGPTFVVGKKTAEVARQAGFQQLIGEEIGSTAELSPIVSSWQEKNEEDKVPRLLFPGARTRARGLAELPAIDEVAVYETVAREESVLAAEIMAQAPFDVAVFFSPSGVKAAHDIVARQKTTRMIALGLTTAKSFPDGSDVSASSKPTAEGVFAAIEEALHAYST</sequence>